<protein>
    <submittedName>
        <fullName evidence="8">M20/M25/M40 family metallo-hydrolase</fullName>
    </submittedName>
</protein>
<dbReference type="PANTHER" id="PTHR42994:SF2">
    <property type="entry name" value="PEPTIDASE"/>
    <property type="match status" value="1"/>
</dbReference>
<dbReference type="GO" id="GO:0046872">
    <property type="term" value="F:metal ion binding"/>
    <property type="evidence" value="ECO:0007669"/>
    <property type="project" value="UniProtKB-UniRule"/>
</dbReference>
<dbReference type="RefSeq" id="WP_179239658.1">
    <property type="nucleotide sequence ID" value="NZ_JACBNQ010000033.1"/>
</dbReference>
<accession>A0A974GY83</accession>
<organism evidence="8 9">
    <name type="scientific">Sedimentibacter hydroxybenzoicus DSM 7310</name>
    <dbReference type="NCBI Taxonomy" id="1123245"/>
    <lineage>
        <taxon>Bacteria</taxon>
        <taxon>Bacillati</taxon>
        <taxon>Bacillota</taxon>
        <taxon>Tissierellia</taxon>
        <taxon>Sedimentibacter</taxon>
    </lineage>
</organism>
<evidence type="ECO:0000313" key="9">
    <source>
        <dbReference type="Proteomes" id="UP000611629"/>
    </source>
</evidence>
<dbReference type="InterPro" id="IPR036264">
    <property type="entry name" value="Bact_exopeptidase_dim_dom"/>
</dbReference>
<comment type="cofactor">
    <cofactor evidence="6">
        <name>a divalent metal cation</name>
        <dbReference type="ChEBI" id="CHEBI:60240"/>
    </cofactor>
    <text evidence="6">Binds 2 divalent metal cations per subunit.</text>
</comment>
<comment type="cofactor">
    <cofactor evidence="1">
        <name>Zn(2+)</name>
        <dbReference type="ChEBI" id="CHEBI:29105"/>
    </cofactor>
</comment>
<dbReference type="InterPro" id="IPR010162">
    <property type="entry name" value="PepT-like"/>
</dbReference>
<dbReference type="Gene3D" id="3.30.70.360">
    <property type="match status" value="1"/>
</dbReference>
<dbReference type="SUPFAM" id="SSF55031">
    <property type="entry name" value="Bacterial exopeptidase dimerisation domain"/>
    <property type="match status" value="1"/>
</dbReference>
<reference evidence="8" key="1">
    <citation type="submission" date="2020-07" db="EMBL/GenBank/DDBJ databases">
        <title>Genomic analysis of a strain of Sedimentibacter Hydroxybenzoicus DSM7310.</title>
        <authorList>
            <person name="Ma S."/>
        </authorList>
    </citation>
    <scope>NUCLEOTIDE SEQUENCE</scope>
    <source>
        <strain evidence="8">DSM 7310</strain>
    </source>
</reference>
<dbReference type="SUPFAM" id="SSF53187">
    <property type="entry name" value="Zn-dependent exopeptidases"/>
    <property type="match status" value="1"/>
</dbReference>
<dbReference type="InterPro" id="IPR002933">
    <property type="entry name" value="Peptidase_M20"/>
</dbReference>
<keyword evidence="3" id="KW-0378">Hydrolase</keyword>
<sequence length="368" mass="39912">MINQERLINVFMEYVQIDSETKNEKAISKRIINDLKDLGYEPYTDEAGKKLNSNGNNVYCFIPGTNQSESMLFSAHMDTVTPGNGIVPYIDGNYIKSKGDTILGGDDKAGITAIIEALRTIKENNLPHRPIEIVFTICEEGGVNGVKEVEFSKLTSKKGIVLDSGGSPGKIIIEAPGQTRIFAEITGKPSHAGVSPEKGISAITVAAEAVTNMNLLRIDSETTANIGTFKAVGATNIVSPLVEIVAEARSRSTEKLKLQTDHMVKCLQDACDKYGAALEYNIEYCYLSYAFDSEDEHIKQIESVCEKLGLEAEKIPSGGGSDANVFNLNGIKAVNVGAGMELAHTTDEQLNINDFINASKFVFELMTI</sequence>
<dbReference type="AlphaFoldDB" id="A0A974GY83"/>
<evidence type="ECO:0000256" key="3">
    <source>
        <dbReference type="ARBA" id="ARBA00022801"/>
    </source>
</evidence>
<gene>
    <name evidence="8" type="ORF">HZF24_17470</name>
</gene>
<dbReference type="PANTHER" id="PTHR42994">
    <property type="entry name" value="PEPTIDASE T"/>
    <property type="match status" value="1"/>
</dbReference>
<proteinExistence type="inferred from homology"/>
<dbReference type="Gene3D" id="3.40.630.10">
    <property type="entry name" value="Zn peptidases"/>
    <property type="match status" value="1"/>
</dbReference>
<evidence type="ECO:0000313" key="8">
    <source>
        <dbReference type="EMBL" id="NYB75940.1"/>
    </source>
</evidence>
<dbReference type="GO" id="GO:0004177">
    <property type="term" value="F:aminopeptidase activity"/>
    <property type="evidence" value="ECO:0007669"/>
    <property type="project" value="UniProtKB-UniRule"/>
</dbReference>
<dbReference type="PIRSF" id="PIRSF001123">
    <property type="entry name" value="PepA_GA"/>
    <property type="match status" value="1"/>
</dbReference>
<dbReference type="EMBL" id="JACBNQ010000033">
    <property type="protein sequence ID" value="NYB75940.1"/>
    <property type="molecule type" value="Genomic_DNA"/>
</dbReference>
<keyword evidence="2 6" id="KW-0479">Metal-binding</keyword>
<comment type="similarity">
    <text evidence="5">Belongs to the peptidase M42 family.</text>
</comment>
<evidence type="ECO:0000259" key="7">
    <source>
        <dbReference type="Pfam" id="PF07687"/>
    </source>
</evidence>
<dbReference type="NCBIfam" id="TIGR01883">
    <property type="entry name" value="PepT-like"/>
    <property type="match status" value="1"/>
</dbReference>
<name>A0A974GY83_SEDHY</name>
<evidence type="ECO:0000256" key="4">
    <source>
        <dbReference type="ARBA" id="ARBA00022833"/>
    </source>
</evidence>
<keyword evidence="4" id="KW-0862">Zinc</keyword>
<dbReference type="Pfam" id="PF07687">
    <property type="entry name" value="M20_dimer"/>
    <property type="match status" value="1"/>
</dbReference>
<evidence type="ECO:0000256" key="5">
    <source>
        <dbReference type="PIRNR" id="PIRNR001123"/>
    </source>
</evidence>
<dbReference type="InterPro" id="IPR011650">
    <property type="entry name" value="Peptidase_M20_dimer"/>
</dbReference>
<evidence type="ECO:0000256" key="2">
    <source>
        <dbReference type="ARBA" id="ARBA00022723"/>
    </source>
</evidence>
<dbReference type="InterPro" id="IPR008007">
    <property type="entry name" value="Peptidase_M42"/>
</dbReference>
<evidence type="ECO:0000256" key="1">
    <source>
        <dbReference type="ARBA" id="ARBA00001947"/>
    </source>
</evidence>
<evidence type="ECO:0000256" key="6">
    <source>
        <dbReference type="PIRSR" id="PIRSR001123-2"/>
    </source>
</evidence>
<keyword evidence="9" id="KW-1185">Reference proteome</keyword>
<comment type="caution">
    <text evidence="8">The sequence shown here is derived from an EMBL/GenBank/DDBJ whole genome shotgun (WGS) entry which is preliminary data.</text>
</comment>
<feature type="binding site" evidence="6">
    <location>
        <position position="344"/>
    </location>
    <ligand>
        <name>Zn(2+)</name>
        <dbReference type="ChEBI" id="CHEBI:29105"/>
        <label>2</label>
    </ligand>
</feature>
<dbReference type="Proteomes" id="UP000611629">
    <property type="component" value="Unassembled WGS sequence"/>
</dbReference>
<feature type="domain" description="Peptidase M20 dimerisation" evidence="7">
    <location>
        <begin position="183"/>
        <end position="273"/>
    </location>
</feature>
<dbReference type="Pfam" id="PF01546">
    <property type="entry name" value="Peptidase_M20"/>
    <property type="match status" value="1"/>
</dbReference>